<dbReference type="RefSeq" id="WP_166270916.1">
    <property type="nucleotide sequence ID" value="NZ_CP048029.1"/>
</dbReference>
<evidence type="ECO:0000313" key="2">
    <source>
        <dbReference type="EMBL" id="QIK38152.1"/>
    </source>
</evidence>
<accession>A0A6G7VDX0</accession>
<evidence type="ECO:0000313" key="3">
    <source>
        <dbReference type="Proteomes" id="UP000502699"/>
    </source>
</evidence>
<name>A0A6G7VDX0_9GAMM</name>
<evidence type="ECO:0000256" key="1">
    <source>
        <dbReference type="SAM" id="MobiDB-lite"/>
    </source>
</evidence>
<feature type="region of interest" description="Disordered" evidence="1">
    <location>
        <begin position="138"/>
        <end position="193"/>
    </location>
</feature>
<gene>
    <name evidence="2" type="ORF">GWK36_09350</name>
</gene>
<sequence length="266" mass="28636">MSDPAPYNISLSPRPFPLAPQSRPLRLYPGASGELRVHWRLSGDLLMHYRPYFPAADGPLTAVLRLWHLHADGPADLCAERDLSLMRFGGAGELAFAVGDAPGPFQAELGLINPQGGWLALVRSNRLLHAQSIGLEGLGPPPPRLEPLASPVIPPAPEPMSGRDPMEAEAAQPVPAQDRPRVQPAAPGQGRVPITGYGSVRLATPGPVIEAELCIRGWGPPETEINLFGHRYRLGPGGRFQFSIRLDDPELIGQILARHPPPGGWQ</sequence>
<protein>
    <submittedName>
        <fullName evidence="2">Uncharacterized protein</fullName>
    </submittedName>
</protein>
<dbReference type="EMBL" id="CP048029">
    <property type="protein sequence ID" value="QIK38152.1"/>
    <property type="molecule type" value="Genomic_DNA"/>
</dbReference>
<dbReference type="KEGG" id="cjap:GWK36_09350"/>
<keyword evidence="3" id="KW-1185">Reference proteome</keyword>
<proteinExistence type="predicted"/>
<reference evidence="3" key="1">
    <citation type="submission" date="2020-01" db="EMBL/GenBank/DDBJ databases">
        <title>Caldichromatium gen. nov., sp. nov., a thermophilic purple sulfur bacterium member of the family Chromatiaceae isolated from Nakabusa hot spring, Japan.</title>
        <authorList>
            <person name="Saini M.K."/>
            <person name="Hanada S."/>
            <person name="Tank M."/>
        </authorList>
    </citation>
    <scope>NUCLEOTIDE SEQUENCE [LARGE SCALE GENOMIC DNA]</scope>
    <source>
        <strain evidence="3">No.7</strain>
    </source>
</reference>
<dbReference type="AlphaFoldDB" id="A0A6G7VDX0"/>
<dbReference type="Proteomes" id="UP000502699">
    <property type="component" value="Chromosome"/>
</dbReference>
<organism evidence="2 3">
    <name type="scientific">Caldichromatium japonicum</name>
    <dbReference type="NCBI Taxonomy" id="2699430"/>
    <lineage>
        <taxon>Bacteria</taxon>
        <taxon>Pseudomonadati</taxon>
        <taxon>Pseudomonadota</taxon>
        <taxon>Gammaproteobacteria</taxon>
        <taxon>Chromatiales</taxon>
        <taxon>Chromatiaceae</taxon>
        <taxon>Caldichromatium</taxon>
    </lineage>
</organism>